<dbReference type="InterPro" id="IPR038573">
    <property type="entry name" value="BrnT_sf"/>
</dbReference>
<dbReference type="Pfam" id="PF04365">
    <property type="entry name" value="BrnT_toxin"/>
    <property type="match status" value="1"/>
</dbReference>
<protein>
    <submittedName>
        <fullName evidence="1">BrnT family toxin</fullName>
    </submittedName>
</protein>
<organism evidence="1 2">
    <name type="scientific">Oceaniferula marina</name>
    <dbReference type="NCBI Taxonomy" id="2748318"/>
    <lineage>
        <taxon>Bacteria</taxon>
        <taxon>Pseudomonadati</taxon>
        <taxon>Verrucomicrobiota</taxon>
        <taxon>Verrucomicrobiia</taxon>
        <taxon>Verrucomicrobiales</taxon>
        <taxon>Verrucomicrobiaceae</taxon>
        <taxon>Oceaniferula</taxon>
    </lineage>
</organism>
<dbReference type="EMBL" id="JACBAZ010000023">
    <property type="protein sequence ID" value="NWK57698.1"/>
    <property type="molecule type" value="Genomic_DNA"/>
</dbReference>
<proteinExistence type="predicted"/>
<dbReference type="InterPro" id="IPR007460">
    <property type="entry name" value="BrnT_toxin"/>
</dbReference>
<evidence type="ECO:0000313" key="2">
    <source>
        <dbReference type="Proteomes" id="UP000557872"/>
    </source>
</evidence>
<dbReference type="Proteomes" id="UP000557872">
    <property type="component" value="Unassembled WGS sequence"/>
</dbReference>
<gene>
    <name evidence="1" type="ORF">HW115_18920</name>
</gene>
<name>A0A851GIR4_9BACT</name>
<accession>A0A851GIR4</accession>
<evidence type="ECO:0000313" key="1">
    <source>
        <dbReference type="EMBL" id="NWK57698.1"/>
    </source>
</evidence>
<keyword evidence="2" id="KW-1185">Reference proteome</keyword>
<dbReference type="RefSeq" id="WP_178935068.1">
    <property type="nucleotide sequence ID" value="NZ_JACBAZ010000023.1"/>
</dbReference>
<dbReference type="AlphaFoldDB" id="A0A851GIR4"/>
<dbReference type="Gene3D" id="3.10.450.530">
    <property type="entry name" value="Ribonuclease toxin, BrnT, of type II toxin-antitoxin system"/>
    <property type="match status" value="1"/>
</dbReference>
<sequence length="137" mass="15854">MDFEFDPKKSHINEKKHGIGFEEAQFLWRDPRRVIVEARSESEPRFAIIAQLRGKVWTGIFTPRGDSVRIISVATGTSRPVCFTFCKKITSLLEIRKYTINIPLWILSSIRKNLISTRKSMVSVLRKLNSYGEIRVV</sequence>
<reference evidence="1 2" key="1">
    <citation type="submission" date="2020-07" db="EMBL/GenBank/DDBJ databases">
        <title>Roseicoccus Jingziensis gen. nov., sp. nov., isolated from coastal seawater.</title>
        <authorList>
            <person name="Feng X."/>
        </authorList>
    </citation>
    <scope>NUCLEOTIDE SEQUENCE [LARGE SCALE GENOMIC DNA]</scope>
    <source>
        <strain evidence="1 2">N1E253</strain>
    </source>
</reference>
<comment type="caution">
    <text evidence="1">The sequence shown here is derived from an EMBL/GenBank/DDBJ whole genome shotgun (WGS) entry which is preliminary data.</text>
</comment>